<keyword evidence="5" id="KW-0539">Nucleus</keyword>
<evidence type="ECO:0000259" key="8">
    <source>
        <dbReference type="Pfam" id="PF16575"/>
    </source>
</evidence>
<dbReference type="GO" id="GO:0005524">
    <property type="term" value="F:ATP binding"/>
    <property type="evidence" value="ECO:0007669"/>
    <property type="project" value="UniProtKB-KW"/>
</dbReference>
<comment type="subcellular location">
    <subcellularLocation>
        <location evidence="1">Nucleus</location>
    </subcellularLocation>
</comment>
<dbReference type="InterPro" id="IPR038238">
    <property type="entry name" value="Clp1_C_sf"/>
</dbReference>
<gene>
    <name evidence="9" type="ORF">Mgra_00001665</name>
</gene>
<dbReference type="OrthoDB" id="258143at2759"/>
<evidence type="ECO:0000313" key="10">
    <source>
        <dbReference type="Proteomes" id="UP000605970"/>
    </source>
</evidence>
<dbReference type="InterPro" id="IPR032319">
    <property type="entry name" value="CLP1_P"/>
</dbReference>
<organism evidence="9 10">
    <name type="scientific">Meloidogyne graminicola</name>
    <dbReference type="NCBI Taxonomy" id="189291"/>
    <lineage>
        <taxon>Eukaryota</taxon>
        <taxon>Metazoa</taxon>
        <taxon>Ecdysozoa</taxon>
        <taxon>Nematoda</taxon>
        <taxon>Chromadorea</taxon>
        <taxon>Rhabditida</taxon>
        <taxon>Tylenchina</taxon>
        <taxon>Tylenchomorpha</taxon>
        <taxon>Tylenchoidea</taxon>
        <taxon>Meloidogynidae</taxon>
        <taxon>Meloidogyninae</taxon>
        <taxon>Meloidogyne</taxon>
    </lineage>
</organism>
<dbReference type="FunFam" id="2.60.120.1030:FF:000001">
    <property type="entry name" value="Protein CLP1 homolog 5"/>
    <property type="match status" value="1"/>
</dbReference>
<dbReference type="InterPro" id="IPR027417">
    <property type="entry name" value="P-loop_NTPase"/>
</dbReference>
<evidence type="ECO:0000256" key="2">
    <source>
        <dbReference type="ARBA" id="ARBA00022664"/>
    </source>
</evidence>
<dbReference type="Pfam" id="PF06807">
    <property type="entry name" value="Clp1"/>
    <property type="match status" value="1"/>
</dbReference>
<keyword evidence="3" id="KW-0547">Nucleotide-binding</keyword>
<dbReference type="GO" id="GO:0051731">
    <property type="term" value="F:polynucleotide 5'-hydroxyl-kinase activity"/>
    <property type="evidence" value="ECO:0007669"/>
    <property type="project" value="InterPro"/>
</dbReference>
<evidence type="ECO:0000256" key="3">
    <source>
        <dbReference type="ARBA" id="ARBA00022741"/>
    </source>
</evidence>
<dbReference type="Gene3D" id="2.60.120.1030">
    <property type="entry name" value="Clp1, DNA binding domain"/>
    <property type="match status" value="1"/>
</dbReference>
<dbReference type="AlphaFoldDB" id="A0A8T0A0P4"/>
<proteinExistence type="predicted"/>
<evidence type="ECO:0000259" key="6">
    <source>
        <dbReference type="Pfam" id="PF06807"/>
    </source>
</evidence>
<dbReference type="InterPro" id="IPR045116">
    <property type="entry name" value="Clp1/Grc3"/>
</dbReference>
<protein>
    <recommendedName>
        <fullName evidence="11">Protein CLP1 homolog</fullName>
    </recommendedName>
</protein>
<comment type="caution">
    <text evidence="9">The sequence shown here is derived from an EMBL/GenBank/DDBJ whole genome shotgun (WGS) entry which is preliminary data.</text>
</comment>
<feature type="domain" description="Clp1 C-terminal" evidence="6">
    <location>
        <begin position="338"/>
        <end position="452"/>
    </location>
</feature>
<dbReference type="InterPro" id="IPR038239">
    <property type="entry name" value="Clp1_N_sf"/>
</dbReference>
<keyword evidence="4" id="KW-0067">ATP-binding</keyword>
<evidence type="ECO:0000313" key="9">
    <source>
        <dbReference type="EMBL" id="KAF7638856.1"/>
    </source>
</evidence>
<dbReference type="GO" id="GO:0031124">
    <property type="term" value="P:mRNA 3'-end processing"/>
    <property type="evidence" value="ECO:0007669"/>
    <property type="project" value="InterPro"/>
</dbReference>
<dbReference type="GO" id="GO:0005634">
    <property type="term" value="C:nucleus"/>
    <property type="evidence" value="ECO:0007669"/>
    <property type="project" value="UniProtKB-SubCell"/>
</dbReference>
<dbReference type="InterPro" id="IPR032324">
    <property type="entry name" value="Clp1_N"/>
</dbReference>
<evidence type="ECO:0000256" key="5">
    <source>
        <dbReference type="ARBA" id="ARBA00023242"/>
    </source>
</evidence>
<sequence>MDSKTEVKEKRQVNEYRLNEDNELRLEVGNEEVIVELLEGKAEVFGSPLSMHKRYTLPPGFRAAIFTYKGALIEVVGKTESIYIAQQTPMIIYLNTHAALESLRKVAESSLLADPSSPARGPRLMITGPTDVGKTTLCRILCNYAVREGRTPLYIDLDIGQSFFLLLNGQVGSISIPGSIGCLYIEKPADIIDGFDRKPAYVYNFGHLTPSANMKLYDMLVKELAAAVKQKAKSSMSCNCSGYIVNTCGWVKGDGYACIVNAAEAFEPDVVIVLDHERLYIELQQDLPSYLKSGGVESRPQEMRIASRRRAIHRVSYFYGTKSSPFFPHSFEISYDKTADEQELILYKIGAEQIPASCLPIGMVLEDHRTQVFLERFNVVTVSFNSELLNHIIALMPDDSTKKDQSLIQKPCIGFLVITGIDINKKTITLLSPQPYPLPSKIALLTQITFIDDNNL</sequence>
<evidence type="ECO:0000259" key="7">
    <source>
        <dbReference type="Pfam" id="PF16573"/>
    </source>
</evidence>
<dbReference type="Gene3D" id="2.40.30.330">
    <property type="entry name" value="Pre-mRNA cleavage complex subunit Clp1, C-terminal domain"/>
    <property type="match status" value="1"/>
</dbReference>
<reference evidence="9" key="1">
    <citation type="journal article" date="2020" name="Ecol. Evol.">
        <title>Genome structure and content of the rice root-knot nematode (Meloidogyne graminicola).</title>
        <authorList>
            <person name="Phan N.T."/>
            <person name="Danchin E.G.J."/>
            <person name="Klopp C."/>
            <person name="Perfus-Barbeoch L."/>
            <person name="Kozlowski D.K."/>
            <person name="Koutsovoulos G.D."/>
            <person name="Lopez-Roques C."/>
            <person name="Bouchez O."/>
            <person name="Zahm M."/>
            <person name="Besnard G."/>
            <person name="Bellafiore S."/>
        </authorList>
    </citation>
    <scope>NUCLEOTIDE SEQUENCE</scope>
    <source>
        <strain evidence="9">VN-18</strain>
    </source>
</reference>
<dbReference type="PANTHER" id="PTHR12755">
    <property type="entry name" value="CLEAVAGE/POLYADENYLATION FACTOR IA SUBUNIT CLP1P"/>
    <property type="match status" value="1"/>
</dbReference>
<dbReference type="EMBL" id="JABEBT010000009">
    <property type="protein sequence ID" value="KAF7638856.1"/>
    <property type="molecule type" value="Genomic_DNA"/>
</dbReference>
<dbReference type="Proteomes" id="UP000605970">
    <property type="component" value="Unassembled WGS sequence"/>
</dbReference>
<keyword evidence="2" id="KW-0507">mRNA processing</keyword>
<keyword evidence="10" id="KW-1185">Reference proteome</keyword>
<feature type="domain" description="Clp1 N-terminal" evidence="7">
    <location>
        <begin position="18"/>
        <end position="106"/>
    </location>
</feature>
<dbReference type="Gene3D" id="3.40.50.300">
    <property type="entry name" value="P-loop containing nucleotide triphosphate hydrolases"/>
    <property type="match status" value="1"/>
</dbReference>
<dbReference type="Pfam" id="PF16575">
    <property type="entry name" value="CLP1_P"/>
    <property type="match status" value="1"/>
</dbReference>
<dbReference type="GO" id="GO:0006388">
    <property type="term" value="P:tRNA splicing, via endonucleolytic cleavage and ligation"/>
    <property type="evidence" value="ECO:0007669"/>
    <property type="project" value="TreeGrafter"/>
</dbReference>
<dbReference type="InterPro" id="IPR010655">
    <property type="entry name" value="Clp1_C"/>
</dbReference>
<evidence type="ECO:0000256" key="1">
    <source>
        <dbReference type="ARBA" id="ARBA00004123"/>
    </source>
</evidence>
<name>A0A8T0A0P4_9BILA</name>
<evidence type="ECO:0000256" key="4">
    <source>
        <dbReference type="ARBA" id="ARBA00022840"/>
    </source>
</evidence>
<dbReference type="SUPFAM" id="SSF52540">
    <property type="entry name" value="P-loop containing nucleoside triphosphate hydrolases"/>
    <property type="match status" value="2"/>
</dbReference>
<evidence type="ECO:0008006" key="11">
    <source>
        <dbReference type="Google" id="ProtNLM"/>
    </source>
</evidence>
<dbReference type="PANTHER" id="PTHR12755:SF6">
    <property type="entry name" value="POLYRIBONUCLEOTIDE 5'-HYDROXYL-KINASE CLP1"/>
    <property type="match status" value="1"/>
</dbReference>
<dbReference type="CDD" id="cd01983">
    <property type="entry name" value="SIMIBI"/>
    <property type="match status" value="1"/>
</dbReference>
<accession>A0A8T0A0P4</accession>
<dbReference type="Pfam" id="PF16573">
    <property type="entry name" value="CLP1_N"/>
    <property type="match status" value="1"/>
</dbReference>
<feature type="domain" description="Clp1 P-loop" evidence="8">
    <location>
        <begin position="128"/>
        <end position="320"/>
    </location>
</feature>